<protein>
    <submittedName>
        <fullName evidence="1">Fam-a protein</fullName>
    </submittedName>
</protein>
<dbReference type="AlphaFoldDB" id="A0A6V7RUG5"/>
<accession>A0A6V7RUG5</accession>
<dbReference type="EMBL" id="LR865364">
    <property type="protein sequence ID" value="CAD2084413.1"/>
    <property type="molecule type" value="Genomic_DNA"/>
</dbReference>
<dbReference type="Proteomes" id="UP000515308">
    <property type="component" value="Chromosome PVLDE_02"/>
</dbReference>
<organism evidence="1 2">
    <name type="scientific">Plasmodium vinckei lentum</name>
    <dbReference type="NCBI Taxonomy" id="138297"/>
    <lineage>
        <taxon>Eukaryota</taxon>
        <taxon>Sar</taxon>
        <taxon>Alveolata</taxon>
        <taxon>Apicomplexa</taxon>
        <taxon>Aconoidasida</taxon>
        <taxon>Haemosporida</taxon>
        <taxon>Plasmodiidae</taxon>
        <taxon>Plasmodium</taxon>
        <taxon>Plasmodium (Vinckeia)</taxon>
    </lineage>
</organism>
<dbReference type="NCBIfam" id="TIGR01599">
    <property type="entry name" value="PYST-A"/>
    <property type="match status" value="1"/>
</dbReference>
<gene>
    <name evidence="1" type="ORF">PVLDE_0200100</name>
</gene>
<reference evidence="1 2" key="1">
    <citation type="submission" date="2020-08" db="EMBL/GenBank/DDBJ databases">
        <authorList>
            <person name="Ramaprasad A."/>
        </authorList>
    </citation>
    <scope>NUCLEOTIDE SEQUENCE [LARGE SCALE GENOMIC DNA]</scope>
</reference>
<dbReference type="SUPFAM" id="SSF55961">
    <property type="entry name" value="Bet v1-like"/>
    <property type="match status" value="1"/>
</dbReference>
<dbReference type="VEuPathDB" id="PlasmoDB:PVLDE_0200100"/>
<evidence type="ECO:0000313" key="1">
    <source>
        <dbReference type="EMBL" id="CAD2084413.1"/>
    </source>
</evidence>
<dbReference type="InterPro" id="IPR006486">
    <property type="entry name" value="PYST_A"/>
</dbReference>
<sequence length="145" mass="16301">MIWDPEHVIISIIGSAISSKTKTTRKIVRVYNPNLVMILQRYKKGSGSTQKYFYALTAKVDISKDKTIIAMTSVNVDDGNPSNKEYKNTIVESANPFKTGIDPEKDIKQGGLKKVFVNIAGYLIENIKNHIHITYIESINEHDST</sequence>
<name>A0A6V7RUG5_PLAVN</name>
<evidence type="ECO:0000313" key="2">
    <source>
        <dbReference type="Proteomes" id="UP000515308"/>
    </source>
</evidence>
<proteinExistence type="predicted"/>